<feature type="transmembrane region" description="Helical" evidence="8">
    <location>
        <begin position="43"/>
        <end position="63"/>
    </location>
</feature>
<keyword evidence="2 8" id="KW-1003">Cell membrane</keyword>
<feature type="transmembrane region" description="Helical" evidence="8">
    <location>
        <begin position="245"/>
        <end position="266"/>
    </location>
</feature>
<sequence length="397" mass="45503">MQLSARILRQQSTSEITKVIIKIGQLLLIIPSHLKTHERPCQVYLIFFLAFATILALNALSLWSRMNTTAQVASLSTILDLSNTACTLNVVIWFVCSGFRNRRLFSEFVNNFRTDELGACPKPTRRIYARVAIVATYIVVFYIFDCYGWMQIESFEGYLTYTVEKLEYIHTHCCLLVYCEIVKLIELRFDKIISNLNGILLLNPKKLDDNFFESSKVRIRKSIEDYVMVSNQIDLFNKLYGMAIFFYYIDVLMGFVLGLNSGFILLNEDIGDKDDAQVKWMIVGIYFIFAFMKLLTGIKLILGCRAVVLKSAQTGDLVYEILQEFSISRGYGMSVGIRQDLVIFCKQTMYIQLNFTAAGFFLIDTSLLSNIIHSAITYLVMLAQLNKTLNNYNCVLI</sequence>
<dbReference type="GO" id="GO:0008049">
    <property type="term" value="P:male courtship behavior"/>
    <property type="evidence" value="ECO:0007669"/>
    <property type="project" value="TreeGrafter"/>
</dbReference>
<keyword evidence="3 8" id="KW-0812">Transmembrane</keyword>
<dbReference type="EMBL" id="JASPKY010000293">
    <property type="protein sequence ID" value="KAK9710437.1"/>
    <property type="molecule type" value="Genomic_DNA"/>
</dbReference>
<protein>
    <recommendedName>
        <fullName evidence="8">Gustatory receptor</fullName>
    </recommendedName>
</protein>
<dbReference type="AlphaFoldDB" id="A0AAW1JYK6"/>
<keyword evidence="6 8" id="KW-0675">Receptor</keyword>
<organism evidence="9 10">
    <name type="scientific">Popillia japonica</name>
    <name type="common">Japanese beetle</name>
    <dbReference type="NCBI Taxonomy" id="7064"/>
    <lineage>
        <taxon>Eukaryota</taxon>
        <taxon>Metazoa</taxon>
        <taxon>Ecdysozoa</taxon>
        <taxon>Arthropoda</taxon>
        <taxon>Hexapoda</taxon>
        <taxon>Insecta</taxon>
        <taxon>Pterygota</taxon>
        <taxon>Neoptera</taxon>
        <taxon>Endopterygota</taxon>
        <taxon>Coleoptera</taxon>
        <taxon>Polyphaga</taxon>
        <taxon>Scarabaeiformia</taxon>
        <taxon>Scarabaeidae</taxon>
        <taxon>Rutelinae</taxon>
        <taxon>Popillia</taxon>
    </lineage>
</organism>
<dbReference type="GO" id="GO:0030425">
    <property type="term" value="C:dendrite"/>
    <property type="evidence" value="ECO:0007669"/>
    <property type="project" value="TreeGrafter"/>
</dbReference>
<keyword evidence="4 8" id="KW-1133">Transmembrane helix</keyword>
<dbReference type="Proteomes" id="UP001458880">
    <property type="component" value="Unassembled WGS sequence"/>
</dbReference>
<evidence type="ECO:0000313" key="10">
    <source>
        <dbReference type="Proteomes" id="UP001458880"/>
    </source>
</evidence>
<proteinExistence type="inferred from homology"/>
<evidence type="ECO:0000256" key="4">
    <source>
        <dbReference type="ARBA" id="ARBA00022989"/>
    </source>
</evidence>
<dbReference type="PANTHER" id="PTHR21143:SF104">
    <property type="entry name" value="GUSTATORY RECEPTOR 8A-RELATED"/>
    <property type="match status" value="1"/>
</dbReference>
<reference evidence="9 10" key="1">
    <citation type="journal article" date="2024" name="BMC Genomics">
        <title>De novo assembly and annotation of Popillia japonica's genome with initial clues to its potential as an invasive pest.</title>
        <authorList>
            <person name="Cucini C."/>
            <person name="Boschi S."/>
            <person name="Funari R."/>
            <person name="Cardaioli E."/>
            <person name="Iannotti N."/>
            <person name="Marturano G."/>
            <person name="Paoli F."/>
            <person name="Bruttini M."/>
            <person name="Carapelli A."/>
            <person name="Frati F."/>
            <person name="Nardi F."/>
        </authorList>
    </citation>
    <scope>NUCLEOTIDE SEQUENCE [LARGE SCALE GENOMIC DNA]</scope>
    <source>
        <strain evidence="9">DMR45628</strain>
    </source>
</reference>
<comment type="similarity">
    <text evidence="8">Belongs to the insect chemoreceptor superfamily. Gustatory receptor (GR) family.</text>
</comment>
<dbReference type="InterPro" id="IPR013604">
    <property type="entry name" value="7TM_chemorcpt"/>
</dbReference>
<comment type="function">
    <text evidence="8">Gustatory receptor which mediates acceptance or avoidance behavior, depending on its substrates.</text>
</comment>
<dbReference type="GO" id="GO:0007635">
    <property type="term" value="P:chemosensory behavior"/>
    <property type="evidence" value="ECO:0007669"/>
    <property type="project" value="TreeGrafter"/>
</dbReference>
<name>A0AAW1JYK6_POPJA</name>
<evidence type="ECO:0000256" key="5">
    <source>
        <dbReference type="ARBA" id="ARBA00023136"/>
    </source>
</evidence>
<keyword evidence="5 8" id="KW-0472">Membrane</keyword>
<evidence type="ECO:0000256" key="2">
    <source>
        <dbReference type="ARBA" id="ARBA00022475"/>
    </source>
</evidence>
<feature type="transmembrane region" description="Helical" evidence="8">
    <location>
        <begin position="127"/>
        <end position="150"/>
    </location>
</feature>
<dbReference type="GO" id="GO:0007165">
    <property type="term" value="P:signal transduction"/>
    <property type="evidence" value="ECO:0007669"/>
    <property type="project" value="UniProtKB-KW"/>
</dbReference>
<dbReference type="PANTHER" id="PTHR21143">
    <property type="entry name" value="INVERTEBRATE GUSTATORY RECEPTOR"/>
    <property type="match status" value="1"/>
</dbReference>
<feature type="transmembrane region" description="Helical" evidence="8">
    <location>
        <begin position="278"/>
        <end position="302"/>
    </location>
</feature>
<dbReference type="GO" id="GO:0005886">
    <property type="term" value="C:plasma membrane"/>
    <property type="evidence" value="ECO:0007669"/>
    <property type="project" value="UniProtKB-SubCell"/>
</dbReference>
<comment type="subcellular location">
    <subcellularLocation>
        <location evidence="1 8">Cell membrane</location>
        <topology evidence="1 8">Multi-pass membrane protein</topology>
    </subcellularLocation>
</comment>
<dbReference type="GO" id="GO:0043025">
    <property type="term" value="C:neuronal cell body"/>
    <property type="evidence" value="ECO:0007669"/>
    <property type="project" value="TreeGrafter"/>
</dbReference>
<evidence type="ECO:0000313" key="9">
    <source>
        <dbReference type="EMBL" id="KAK9710437.1"/>
    </source>
</evidence>
<dbReference type="GO" id="GO:0050909">
    <property type="term" value="P:sensory perception of taste"/>
    <property type="evidence" value="ECO:0007669"/>
    <property type="project" value="InterPro"/>
</dbReference>
<keyword evidence="7 8" id="KW-0807">Transducer</keyword>
<comment type="caution">
    <text evidence="8">Lacks conserved residue(s) required for the propagation of feature annotation.</text>
</comment>
<dbReference type="GO" id="GO:0030424">
    <property type="term" value="C:axon"/>
    <property type="evidence" value="ECO:0007669"/>
    <property type="project" value="TreeGrafter"/>
</dbReference>
<comment type="caution">
    <text evidence="9">The sequence shown here is derived from an EMBL/GenBank/DDBJ whole genome shotgun (WGS) entry which is preliminary data.</text>
</comment>
<evidence type="ECO:0000256" key="3">
    <source>
        <dbReference type="ARBA" id="ARBA00022692"/>
    </source>
</evidence>
<evidence type="ECO:0000256" key="8">
    <source>
        <dbReference type="RuleBase" id="RU363108"/>
    </source>
</evidence>
<gene>
    <name evidence="9" type="ORF">QE152_g26019</name>
</gene>
<dbReference type="Pfam" id="PF08395">
    <property type="entry name" value="7tm_7"/>
    <property type="match status" value="1"/>
</dbReference>
<evidence type="ECO:0000256" key="7">
    <source>
        <dbReference type="ARBA" id="ARBA00023224"/>
    </source>
</evidence>
<keyword evidence="10" id="KW-1185">Reference proteome</keyword>
<accession>A0AAW1JYK6</accession>
<evidence type="ECO:0000256" key="6">
    <source>
        <dbReference type="ARBA" id="ARBA00023170"/>
    </source>
</evidence>
<evidence type="ECO:0000256" key="1">
    <source>
        <dbReference type="ARBA" id="ARBA00004651"/>
    </source>
</evidence>
<feature type="transmembrane region" description="Helical" evidence="8">
    <location>
        <begin position="75"/>
        <end position="96"/>
    </location>
</feature>